<accession>A0ABX2Y7Y4</accession>
<evidence type="ECO:0000313" key="4">
    <source>
        <dbReference type="Proteomes" id="UP000093412"/>
    </source>
</evidence>
<dbReference type="RefSeq" id="WP_068625804.1">
    <property type="nucleotide sequence ID" value="NZ_MAQA01000024.1"/>
</dbReference>
<evidence type="ECO:0000313" key="3">
    <source>
        <dbReference type="EMBL" id="OCI31046.1"/>
    </source>
</evidence>
<comment type="caution">
    <text evidence="3">The sequence shown here is derived from an EMBL/GenBank/DDBJ whole genome shotgun (WGS) entry which is preliminary data.</text>
</comment>
<proteinExistence type="predicted"/>
<evidence type="ECO:0000259" key="2">
    <source>
        <dbReference type="Pfam" id="PF24201"/>
    </source>
</evidence>
<dbReference type="InterPro" id="IPR055849">
    <property type="entry name" value="DUF7426"/>
</dbReference>
<dbReference type="EMBL" id="MAQA01000024">
    <property type="protein sequence ID" value="OCI31046.1"/>
    <property type="molecule type" value="Genomic_DNA"/>
</dbReference>
<keyword evidence="4" id="KW-1185">Reference proteome</keyword>
<gene>
    <name evidence="3" type="ORF">OERS_22560</name>
</gene>
<name>A0ABX2Y7Y4_9CELL</name>
<dbReference type="Proteomes" id="UP000093412">
    <property type="component" value="Unassembled WGS sequence"/>
</dbReference>
<dbReference type="Pfam" id="PF24201">
    <property type="entry name" value="DUF7426"/>
    <property type="match status" value="1"/>
</dbReference>
<evidence type="ECO:0000256" key="1">
    <source>
        <dbReference type="SAM" id="MobiDB-lite"/>
    </source>
</evidence>
<sequence length="164" mass="17277">MTSVDFSAWATPGVDLTLGGRAYTVAPPSVARGRQITALAVRAELAIGLVHGEMPTGLAEVIEEIATEPLGVVTLGSGVYEQMVADGLPALDIDRAAYYALHYWARGKAQADWLADLMWGERPEQAGEAAPKAPRRRRSRSGRSTASASQTKTGTTPTTGSPQA</sequence>
<feature type="domain" description="DUF7426" evidence="2">
    <location>
        <begin position="5"/>
        <end position="146"/>
    </location>
</feature>
<organism evidence="3 4">
    <name type="scientific">Oerskovia enterophila</name>
    <dbReference type="NCBI Taxonomy" id="43678"/>
    <lineage>
        <taxon>Bacteria</taxon>
        <taxon>Bacillati</taxon>
        <taxon>Actinomycetota</taxon>
        <taxon>Actinomycetes</taxon>
        <taxon>Micrococcales</taxon>
        <taxon>Cellulomonadaceae</taxon>
        <taxon>Oerskovia</taxon>
    </lineage>
</organism>
<feature type="region of interest" description="Disordered" evidence="1">
    <location>
        <begin position="124"/>
        <end position="164"/>
    </location>
</feature>
<protein>
    <recommendedName>
        <fullName evidence="2">DUF7426 domain-containing protein</fullName>
    </recommendedName>
</protein>
<feature type="compositionally biased region" description="Low complexity" evidence="1">
    <location>
        <begin position="142"/>
        <end position="164"/>
    </location>
</feature>
<reference evidence="3 4" key="1">
    <citation type="submission" date="2016-06" db="EMBL/GenBank/DDBJ databases">
        <title>Genome sequence of Oerskovia enterophila DSM 43852.</title>
        <authorList>
            <person name="Poehlein A."/>
            <person name="Jag V."/>
            <person name="Bengelsdorf F.R."/>
            <person name="Daniel R."/>
            <person name="Duerre P."/>
        </authorList>
    </citation>
    <scope>NUCLEOTIDE SEQUENCE [LARGE SCALE GENOMIC DNA]</scope>
    <source>
        <strain evidence="3 4">DSM 43852</strain>
    </source>
</reference>